<dbReference type="Gene3D" id="1.10.287.130">
    <property type="match status" value="1"/>
</dbReference>
<dbReference type="InterPro" id="IPR004358">
    <property type="entry name" value="Sig_transdc_His_kin-like_C"/>
</dbReference>
<evidence type="ECO:0000259" key="9">
    <source>
        <dbReference type="PROSITE" id="PS50109"/>
    </source>
</evidence>
<dbReference type="Pfam" id="PF22588">
    <property type="entry name" value="dCache_1_like"/>
    <property type="match status" value="1"/>
</dbReference>
<evidence type="ECO:0000256" key="7">
    <source>
        <dbReference type="SAM" id="MobiDB-lite"/>
    </source>
</evidence>
<dbReference type="InterPro" id="IPR035965">
    <property type="entry name" value="PAS-like_dom_sf"/>
</dbReference>
<dbReference type="AlphaFoldDB" id="A0A8S8XBT1"/>
<keyword evidence="8" id="KW-0472">Membrane</keyword>
<evidence type="ECO:0000256" key="3">
    <source>
        <dbReference type="ARBA" id="ARBA00022553"/>
    </source>
</evidence>
<dbReference type="PRINTS" id="PR00344">
    <property type="entry name" value="BCTRLSENSOR"/>
</dbReference>
<dbReference type="Pfam" id="PF02518">
    <property type="entry name" value="HATPase_c"/>
    <property type="match status" value="1"/>
</dbReference>
<dbReference type="CDD" id="cd12915">
    <property type="entry name" value="PDC2_DGC_like"/>
    <property type="match status" value="1"/>
</dbReference>
<feature type="transmembrane region" description="Helical" evidence="8">
    <location>
        <begin position="17"/>
        <end position="40"/>
    </location>
</feature>
<evidence type="ECO:0000256" key="5">
    <source>
        <dbReference type="ARBA" id="ARBA00022777"/>
    </source>
</evidence>
<keyword evidence="8" id="KW-0812">Transmembrane</keyword>
<dbReference type="PROSITE" id="PS50109">
    <property type="entry name" value="HIS_KIN"/>
    <property type="match status" value="1"/>
</dbReference>
<reference evidence="10" key="1">
    <citation type="submission" date="2021-02" db="EMBL/GenBank/DDBJ databases">
        <title>Genome sequence of Rhodospirillales sp. strain TMPK1 isolated from soil.</title>
        <authorList>
            <person name="Nakai R."/>
            <person name="Kusada H."/>
            <person name="Tamaki H."/>
        </authorList>
    </citation>
    <scope>NUCLEOTIDE SEQUENCE</scope>
    <source>
        <strain evidence="10">TMPK1</strain>
    </source>
</reference>
<keyword evidence="11" id="KW-1185">Reference proteome</keyword>
<keyword evidence="3" id="KW-0597">Phosphoprotein</keyword>
<dbReference type="Pfam" id="PF00512">
    <property type="entry name" value="HisKA"/>
    <property type="match status" value="1"/>
</dbReference>
<dbReference type="InterPro" id="IPR054327">
    <property type="entry name" value="His-kinase-like_sensor"/>
</dbReference>
<dbReference type="InterPro" id="IPR050736">
    <property type="entry name" value="Sensor_HK_Regulatory"/>
</dbReference>
<protein>
    <recommendedName>
        <fullName evidence="2">histidine kinase</fullName>
        <ecNumber evidence="2">2.7.13.3</ecNumber>
    </recommendedName>
</protein>
<accession>A0A8S8XBT1</accession>
<comment type="catalytic activity">
    <reaction evidence="1">
        <text>ATP + protein L-histidine = ADP + protein N-phospho-L-histidine.</text>
        <dbReference type="EC" id="2.7.13.3"/>
    </reaction>
</comment>
<dbReference type="PANTHER" id="PTHR43711">
    <property type="entry name" value="TWO-COMPONENT HISTIDINE KINASE"/>
    <property type="match status" value="1"/>
</dbReference>
<keyword evidence="5" id="KW-0418">Kinase</keyword>
<dbReference type="SUPFAM" id="SSF55874">
    <property type="entry name" value="ATPase domain of HSP90 chaperone/DNA topoisomerase II/histidine kinase"/>
    <property type="match status" value="1"/>
</dbReference>
<comment type="caution">
    <text evidence="10">The sequence shown here is derived from an EMBL/GenBank/DDBJ whole genome shotgun (WGS) entry which is preliminary data.</text>
</comment>
<dbReference type="CDD" id="cd18773">
    <property type="entry name" value="PDC1_HK_sensor"/>
    <property type="match status" value="1"/>
</dbReference>
<dbReference type="CDD" id="cd00075">
    <property type="entry name" value="HATPase"/>
    <property type="match status" value="1"/>
</dbReference>
<evidence type="ECO:0000313" key="10">
    <source>
        <dbReference type="EMBL" id="GIL40903.1"/>
    </source>
</evidence>
<dbReference type="SMART" id="SM00388">
    <property type="entry name" value="HisKA"/>
    <property type="match status" value="1"/>
</dbReference>
<dbReference type="Proteomes" id="UP000681075">
    <property type="component" value="Unassembled WGS sequence"/>
</dbReference>
<proteinExistence type="predicted"/>
<dbReference type="InterPro" id="IPR036890">
    <property type="entry name" value="HATPase_C_sf"/>
</dbReference>
<dbReference type="InterPro" id="IPR003661">
    <property type="entry name" value="HisK_dim/P_dom"/>
</dbReference>
<sequence length="740" mass="81560">MVRGMSDLTIAQRRQALLIWLFGFGVIASIWIAFASFLLLDRKQQIEEAHQSTGALASALAEQVDRTFADADRLLRFLRSEMQLRPNVNPFIRARELGLITDAYTQAVVVDEHATGRAFLVPPPESLPRMFADREWVRVTEAMTEDAVFVDKPIRGRVQGRWAINIARPILENGIHKGAVVVALDPFGFARFFDRINLGPGGSAQIFDRFGQLLSRSRLTDEMLEGKRRLLVLPEMIAQDETGYVETRSPIDGLQKLISVQRLASFPLGVSVGYSRDDVLAPVWLRAKYLGASGAILTLLCLMATAGLYAGHKRRATLVTALAAETERLGVIENRLRDVIETMQDGVAVWDGDGRLVLANSPYRAFFDPIGHLLQPGLNWRAWRQFVLGSGLLEADASSGEEWWKLPPSERKEVRAEIRLTSGVWLLCREAATSDGGVLGLRTDITELKLRELELSDSHAELQAKSDELGMLVREIETAKWQVDRAYEARGLLLTHISHELRTPMTAVIGFAKLIQARTFGPLGDERYGDFVDRIVANGEHQVAIINDVLDLARAEAGRLTLTDDTVSLDALVGWVLPQMQPLADAAKIILQQGQVDPVQVRGDEKRLRQALLNLIANAIKFSPAGLITVDALRLESGEVMIRVTDTGRGIDPADLARVMELFGQAGGPSETVGTGVGLPLVRRLIEAHGGRFELASDGVGAGTVARLYLPASRLADASAERPDSELDRRAQTDRRRGVR</sequence>
<dbReference type="GO" id="GO:0000155">
    <property type="term" value="F:phosphorelay sensor kinase activity"/>
    <property type="evidence" value="ECO:0007669"/>
    <property type="project" value="InterPro"/>
</dbReference>
<dbReference type="CDD" id="cd00082">
    <property type="entry name" value="HisKA"/>
    <property type="match status" value="1"/>
</dbReference>
<evidence type="ECO:0000256" key="4">
    <source>
        <dbReference type="ARBA" id="ARBA00022679"/>
    </source>
</evidence>
<dbReference type="SMART" id="SM00387">
    <property type="entry name" value="HATPase_c"/>
    <property type="match status" value="1"/>
</dbReference>
<name>A0A8S8XBT1_9PROT</name>
<dbReference type="InterPro" id="IPR005467">
    <property type="entry name" value="His_kinase_dom"/>
</dbReference>
<keyword evidence="8" id="KW-1133">Transmembrane helix</keyword>
<dbReference type="Pfam" id="PF12860">
    <property type="entry name" value="PAS_7"/>
    <property type="match status" value="1"/>
</dbReference>
<feature type="domain" description="Histidine kinase" evidence="9">
    <location>
        <begin position="496"/>
        <end position="714"/>
    </location>
</feature>
<dbReference type="SUPFAM" id="SSF55785">
    <property type="entry name" value="PYP-like sensor domain (PAS domain)"/>
    <property type="match status" value="1"/>
</dbReference>
<feature type="region of interest" description="Disordered" evidence="7">
    <location>
        <begin position="719"/>
        <end position="740"/>
    </location>
</feature>
<dbReference type="InterPro" id="IPR003594">
    <property type="entry name" value="HATPase_dom"/>
</dbReference>
<evidence type="ECO:0000256" key="2">
    <source>
        <dbReference type="ARBA" id="ARBA00012438"/>
    </source>
</evidence>
<dbReference type="SUPFAM" id="SSF47384">
    <property type="entry name" value="Homodimeric domain of signal transducing histidine kinase"/>
    <property type="match status" value="1"/>
</dbReference>
<evidence type="ECO:0000313" key="11">
    <source>
        <dbReference type="Proteomes" id="UP000681075"/>
    </source>
</evidence>
<evidence type="ECO:0000256" key="6">
    <source>
        <dbReference type="ARBA" id="ARBA00023012"/>
    </source>
</evidence>
<gene>
    <name evidence="10" type="ORF">TMPK1_31400</name>
</gene>
<dbReference type="Gene3D" id="3.30.565.10">
    <property type="entry name" value="Histidine kinase-like ATPase, C-terminal domain"/>
    <property type="match status" value="1"/>
</dbReference>
<dbReference type="PANTHER" id="PTHR43711:SF26">
    <property type="entry name" value="SENSOR HISTIDINE KINASE RCSC"/>
    <property type="match status" value="1"/>
</dbReference>
<dbReference type="Gene3D" id="3.30.450.20">
    <property type="entry name" value="PAS domain"/>
    <property type="match status" value="3"/>
</dbReference>
<dbReference type="InterPro" id="IPR036097">
    <property type="entry name" value="HisK_dim/P_sf"/>
</dbReference>
<dbReference type="EC" id="2.7.13.3" evidence="2"/>
<organism evidence="10 11">
    <name type="scientific">Roseiterribacter gracilis</name>
    <dbReference type="NCBI Taxonomy" id="2812848"/>
    <lineage>
        <taxon>Bacteria</taxon>
        <taxon>Pseudomonadati</taxon>
        <taxon>Pseudomonadota</taxon>
        <taxon>Alphaproteobacteria</taxon>
        <taxon>Rhodospirillales</taxon>
        <taxon>Roseiterribacteraceae</taxon>
        <taxon>Roseiterribacter</taxon>
    </lineage>
</organism>
<evidence type="ECO:0000256" key="1">
    <source>
        <dbReference type="ARBA" id="ARBA00000085"/>
    </source>
</evidence>
<keyword evidence="6" id="KW-0902">Two-component regulatory system</keyword>
<keyword evidence="4" id="KW-0808">Transferase</keyword>
<evidence type="ECO:0000256" key="8">
    <source>
        <dbReference type="SAM" id="Phobius"/>
    </source>
</evidence>
<dbReference type="EMBL" id="BOPV01000001">
    <property type="protein sequence ID" value="GIL40903.1"/>
    <property type="molecule type" value="Genomic_DNA"/>
</dbReference>